<dbReference type="STRING" id="1367847.JCM7686_2399"/>
<dbReference type="AlphaFoldDB" id="S5XVZ9"/>
<reference evidence="2 3" key="1">
    <citation type="journal article" date="2014" name="BMC Genomics">
        <title>Architecture and functions of a multipartite genome of the methylotrophic bacterium Paracoccus aminophilus JCM 7686, containing primary and secondary chromids.</title>
        <authorList>
            <person name="Dziewit L."/>
            <person name="Czarnecki J."/>
            <person name="Wibberg D."/>
            <person name="Radlinska M."/>
            <person name="Mrozek P."/>
            <person name="Szymczak M."/>
            <person name="Schluter A."/>
            <person name="Puhler A."/>
            <person name="Bartosik D."/>
        </authorList>
    </citation>
    <scope>NUCLEOTIDE SEQUENCE [LARGE SCALE GENOMIC DNA]</scope>
    <source>
        <strain evidence="2">JCM 7686</strain>
    </source>
</reference>
<dbReference type="RefSeq" id="WP_020951105.1">
    <property type="nucleotide sequence ID" value="NC_022041.1"/>
</dbReference>
<dbReference type="KEGG" id="pami:JCM7686_2399"/>
<dbReference type="EMBL" id="CP006650">
    <property type="protein sequence ID" value="AGT09467.1"/>
    <property type="molecule type" value="Genomic_DNA"/>
</dbReference>
<proteinExistence type="predicted"/>
<evidence type="ECO:0000313" key="2">
    <source>
        <dbReference type="EMBL" id="AGT09467.1"/>
    </source>
</evidence>
<dbReference type="Proteomes" id="UP000015480">
    <property type="component" value="Chromosome"/>
</dbReference>
<keyword evidence="3" id="KW-1185">Reference proteome</keyword>
<name>S5XVZ9_PARAH</name>
<evidence type="ECO:0000313" key="3">
    <source>
        <dbReference type="Proteomes" id="UP000015480"/>
    </source>
</evidence>
<feature type="region of interest" description="Disordered" evidence="1">
    <location>
        <begin position="107"/>
        <end position="126"/>
    </location>
</feature>
<protein>
    <submittedName>
        <fullName evidence="2">Uncharacterized protein</fullName>
    </submittedName>
</protein>
<organism evidence="2 3">
    <name type="scientific">Paracoccus aminophilus JCM 7686</name>
    <dbReference type="NCBI Taxonomy" id="1367847"/>
    <lineage>
        <taxon>Bacteria</taxon>
        <taxon>Pseudomonadati</taxon>
        <taxon>Pseudomonadota</taxon>
        <taxon>Alphaproteobacteria</taxon>
        <taxon>Rhodobacterales</taxon>
        <taxon>Paracoccaceae</taxon>
        <taxon>Paracoccus</taxon>
    </lineage>
</organism>
<evidence type="ECO:0000256" key="1">
    <source>
        <dbReference type="SAM" id="MobiDB-lite"/>
    </source>
</evidence>
<accession>S5XVZ9</accession>
<feature type="compositionally biased region" description="Basic and acidic residues" evidence="1">
    <location>
        <begin position="117"/>
        <end position="126"/>
    </location>
</feature>
<gene>
    <name evidence="2" type="ORF">JCM7686_2399</name>
</gene>
<sequence>MKIEIPEGCTAPEAYADSFAEAYAEGVQLERTRILTILGSDEAKDRPELARKLALETDLPAEAAAAFMADMPVEEAATDLYSYTGLDARAREKWARDIAKVREVHKELGGSGAHSRLKLDPTYRAR</sequence>
<dbReference type="HOGENOM" id="CLU_1979385_0_0_5"/>